<proteinExistence type="predicted"/>
<gene>
    <name evidence="2" type="ORF">F4556_007007</name>
</gene>
<sequence length="59" mass="5810">MTRHLWLVQPPALAGAALLVLAGGGIGWRAHQATGAGVGVLAGMVAAGALAVLVERVRG</sequence>
<accession>A0A7W7SJW6</accession>
<evidence type="ECO:0000256" key="1">
    <source>
        <dbReference type="SAM" id="Phobius"/>
    </source>
</evidence>
<keyword evidence="1" id="KW-0812">Transmembrane</keyword>
<evidence type="ECO:0000313" key="3">
    <source>
        <dbReference type="Proteomes" id="UP000573327"/>
    </source>
</evidence>
<comment type="caution">
    <text evidence="2">The sequence shown here is derived from an EMBL/GenBank/DDBJ whole genome shotgun (WGS) entry which is preliminary data.</text>
</comment>
<feature type="transmembrane region" description="Helical" evidence="1">
    <location>
        <begin position="12"/>
        <end position="30"/>
    </location>
</feature>
<keyword evidence="1" id="KW-0472">Membrane</keyword>
<dbReference type="RefSeq" id="WP_184923444.1">
    <property type="nucleotide sequence ID" value="NZ_JACHJR010000001.1"/>
</dbReference>
<keyword evidence="1" id="KW-1133">Transmembrane helix</keyword>
<keyword evidence="3" id="KW-1185">Reference proteome</keyword>
<protein>
    <submittedName>
        <fullName evidence="2">Uncharacterized protein</fullName>
    </submittedName>
</protein>
<reference evidence="2 3" key="1">
    <citation type="submission" date="2020-08" db="EMBL/GenBank/DDBJ databases">
        <title>Sequencing the genomes of 1000 actinobacteria strains.</title>
        <authorList>
            <person name="Klenk H.-P."/>
        </authorList>
    </citation>
    <scope>NUCLEOTIDE SEQUENCE [LARGE SCALE GENOMIC DNA]</scope>
    <source>
        <strain evidence="2 3">DSM 44786</strain>
    </source>
</reference>
<name>A0A7W7SJW6_9ACTN</name>
<dbReference type="EMBL" id="JACHJR010000001">
    <property type="protein sequence ID" value="MBB4951472.1"/>
    <property type="molecule type" value="Genomic_DNA"/>
</dbReference>
<dbReference type="Proteomes" id="UP000573327">
    <property type="component" value="Unassembled WGS sequence"/>
</dbReference>
<dbReference type="AlphaFoldDB" id="A0A7W7SJW6"/>
<feature type="transmembrane region" description="Helical" evidence="1">
    <location>
        <begin position="36"/>
        <end position="54"/>
    </location>
</feature>
<organism evidence="2 3">
    <name type="scientific">Kitasatospora gansuensis</name>
    <dbReference type="NCBI Taxonomy" id="258050"/>
    <lineage>
        <taxon>Bacteria</taxon>
        <taxon>Bacillati</taxon>
        <taxon>Actinomycetota</taxon>
        <taxon>Actinomycetes</taxon>
        <taxon>Kitasatosporales</taxon>
        <taxon>Streptomycetaceae</taxon>
        <taxon>Kitasatospora</taxon>
    </lineage>
</organism>
<evidence type="ECO:0000313" key="2">
    <source>
        <dbReference type="EMBL" id="MBB4951472.1"/>
    </source>
</evidence>